<sequence>MSGGGFSWVSVQGHGAEGIGCVYRHYKLCVGRWLVLPASPATSRGQQPYYHGAYAESGSDRFHYAYQRAGSSTASALRLRMRGAMSNRNITLSVSAHTNLLAGNEEGNGEVEIVAGSSEEDEAKEWRRRTSSLSGAMRGSPSQAAQQVSPQQQYRRWWLCGPRHWPRQAKEVGLQAVAAAELLLALLVPVANSSDQFNNLHGISQLEHQKSDALALYRLEYKSSSSKRSVRSKLSSSPLNEIQQQMGRLTADSPVENKRTARSKPKANQKDTNANIHPHVNAPNQVNAPNAYQATPQVNQMTLMNGNVVYGPHLPHSEDVIYGPHLPHGYSAEGSSFFWNTSDYQYT</sequence>
<gene>
    <name evidence="2" type="ORF">ZEAMMB73_Zm00001d035408</name>
</gene>
<feature type="region of interest" description="Disordered" evidence="1">
    <location>
        <begin position="116"/>
        <end position="149"/>
    </location>
</feature>
<dbReference type="AlphaFoldDB" id="A0A1D6LGA9"/>
<feature type="compositionally biased region" description="Polar residues" evidence="1">
    <location>
        <begin position="238"/>
        <end position="247"/>
    </location>
</feature>
<dbReference type="InterPro" id="IPR039277">
    <property type="entry name" value="VOZ1/VOZ2"/>
</dbReference>
<name>A0A1D6LGA9_MAIZE</name>
<proteinExistence type="predicted"/>
<accession>A0A1D6LGA9</accession>
<feature type="region of interest" description="Disordered" evidence="1">
    <location>
        <begin position="227"/>
        <end position="277"/>
    </location>
</feature>
<protein>
    <submittedName>
        <fullName evidence="2">Transcription factor VOZ1</fullName>
    </submittedName>
</protein>
<dbReference type="GO" id="GO:0006355">
    <property type="term" value="P:regulation of DNA-templated transcription"/>
    <property type="evidence" value="ECO:0007669"/>
    <property type="project" value="InterPro"/>
</dbReference>
<evidence type="ECO:0000256" key="1">
    <source>
        <dbReference type="SAM" id="MobiDB-lite"/>
    </source>
</evidence>
<dbReference type="GO" id="GO:0048578">
    <property type="term" value="P:positive regulation of long-day photoperiodism, flowering"/>
    <property type="evidence" value="ECO:0007669"/>
    <property type="project" value="InterPro"/>
</dbReference>
<dbReference type="ExpressionAtlas" id="A0A1D6LGA9">
    <property type="expression patterns" value="baseline and differential"/>
</dbReference>
<dbReference type="PANTHER" id="PTHR33873">
    <property type="entry name" value="TRANSCRIPTION FACTOR VOZ1"/>
    <property type="match status" value="1"/>
</dbReference>
<dbReference type="EMBL" id="CM000782">
    <property type="protein sequence ID" value="AQK78953.1"/>
    <property type="molecule type" value="Genomic_DNA"/>
</dbReference>
<feature type="compositionally biased region" description="Low complexity" evidence="1">
    <location>
        <begin position="140"/>
        <end position="149"/>
    </location>
</feature>
<evidence type="ECO:0000313" key="2">
    <source>
        <dbReference type="EMBL" id="AQK78953.1"/>
    </source>
</evidence>
<reference evidence="2" key="1">
    <citation type="submission" date="2015-12" db="EMBL/GenBank/DDBJ databases">
        <title>Update maize B73 reference genome by single molecule sequencing technologies.</title>
        <authorList>
            <consortium name="Maize Genome Sequencing Project"/>
            <person name="Ware D."/>
        </authorList>
    </citation>
    <scope>NUCLEOTIDE SEQUENCE</scope>
    <source>
        <tissue evidence="2">Seedling</tissue>
    </source>
</reference>
<dbReference type="STRING" id="4577.A0A1D6LGA9"/>
<dbReference type="InParanoid" id="A0A1D6LGA9"/>
<organism evidence="2">
    <name type="scientific">Zea mays</name>
    <name type="common">Maize</name>
    <dbReference type="NCBI Taxonomy" id="4577"/>
    <lineage>
        <taxon>Eukaryota</taxon>
        <taxon>Viridiplantae</taxon>
        <taxon>Streptophyta</taxon>
        <taxon>Embryophyta</taxon>
        <taxon>Tracheophyta</taxon>
        <taxon>Spermatophyta</taxon>
        <taxon>Magnoliopsida</taxon>
        <taxon>Liliopsida</taxon>
        <taxon>Poales</taxon>
        <taxon>Poaceae</taxon>
        <taxon>PACMAD clade</taxon>
        <taxon>Panicoideae</taxon>
        <taxon>Andropogonodae</taxon>
        <taxon>Andropogoneae</taxon>
        <taxon>Tripsacinae</taxon>
        <taxon>Zea</taxon>
    </lineage>
</organism>
<feature type="compositionally biased region" description="Low complexity" evidence="1">
    <location>
        <begin position="227"/>
        <end position="237"/>
    </location>
</feature>
<dbReference type="PANTHER" id="PTHR33873:SF3">
    <property type="entry name" value="OS05G0515700 PROTEIN"/>
    <property type="match status" value="1"/>
</dbReference>